<name>A0A0F4GF74_9PEZI</name>
<keyword evidence="5" id="KW-1185">Reference proteome</keyword>
<keyword evidence="2" id="KW-0732">Signal</keyword>
<dbReference type="AlphaFoldDB" id="A0A0F4GF74"/>
<evidence type="ECO:0000256" key="1">
    <source>
        <dbReference type="SAM" id="MobiDB-lite"/>
    </source>
</evidence>
<dbReference type="EMBL" id="LAFY01000827">
    <property type="protein sequence ID" value="KJX96086.1"/>
    <property type="molecule type" value="Genomic_DNA"/>
</dbReference>
<accession>A0A0F4GF74</accession>
<feature type="compositionally biased region" description="Polar residues" evidence="1">
    <location>
        <begin position="28"/>
        <end position="48"/>
    </location>
</feature>
<protein>
    <recommendedName>
        <fullName evidence="3">Ecp2 effector protein-like domain-containing protein</fullName>
    </recommendedName>
</protein>
<reference evidence="4 5" key="1">
    <citation type="submission" date="2015-03" db="EMBL/GenBank/DDBJ databases">
        <title>RNA-seq based gene annotation and comparative genomics of four Zymoseptoria species reveal species-specific pathogenicity related genes and transposable element activity.</title>
        <authorList>
            <person name="Grandaubert J."/>
            <person name="Bhattacharyya A."/>
            <person name="Stukenbrock E.H."/>
        </authorList>
    </citation>
    <scope>NUCLEOTIDE SEQUENCE [LARGE SCALE GENOMIC DNA]</scope>
    <source>
        <strain evidence="4 5">Zb18110</strain>
    </source>
</reference>
<sequence length="159" mass="16234">MQFTQASALVALLSASAFGIALPQNPNNGNHAGTDNGNNHCGATTQPQPIIGNGPPVNKNDCTELRNSFLNAHTDYTVTGPGQVLGQSGTCRFIASVNGGQSALVGGDDAGDLIGTALQFWVDGQSGASGTYVTGQNAQVPCDNNNGQTQVTVTWQVST</sequence>
<evidence type="ECO:0000256" key="2">
    <source>
        <dbReference type="SAM" id="SignalP"/>
    </source>
</evidence>
<feature type="signal peptide" evidence="2">
    <location>
        <begin position="1"/>
        <end position="23"/>
    </location>
</feature>
<evidence type="ECO:0000313" key="5">
    <source>
        <dbReference type="Proteomes" id="UP000033647"/>
    </source>
</evidence>
<evidence type="ECO:0000259" key="3">
    <source>
        <dbReference type="Pfam" id="PF14856"/>
    </source>
</evidence>
<feature type="domain" description="Ecp2 effector protein-like" evidence="3">
    <location>
        <begin position="41"/>
        <end position="131"/>
    </location>
</feature>
<proteinExistence type="predicted"/>
<dbReference type="OrthoDB" id="10367204at2759"/>
<feature type="chain" id="PRO_5002468742" description="Ecp2 effector protein-like domain-containing protein" evidence="2">
    <location>
        <begin position="24"/>
        <end position="159"/>
    </location>
</feature>
<dbReference type="InterPro" id="IPR029226">
    <property type="entry name" value="Ecp2-like"/>
</dbReference>
<dbReference type="Pfam" id="PF14856">
    <property type="entry name" value="Hce2"/>
    <property type="match status" value="1"/>
</dbReference>
<gene>
    <name evidence="4" type="ORF">TI39_contig835g00002</name>
</gene>
<organism evidence="4 5">
    <name type="scientific">Zymoseptoria brevis</name>
    <dbReference type="NCBI Taxonomy" id="1047168"/>
    <lineage>
        <taxon>Eukaryota</taxon>
        <taxon>Fungi</taxon>
        <taxon>Dikarya</taxon>
        <taxon>Ascomycota</taxon>
        <taxon>Pezizomycotina</taxon>
        <taxon>Dothideomycetes</taxon>
        <taxon>Dothideomycetidae</taxon>
        <taxon>Mycosphaerellales</taxon>
        <taxon>Mycosphaerellaceae</taxon>
        <taxon>Zymoseptoria</taxon>
    </lineage>
</organism>
<evidence type="ECO:0000313" key="4">
    <source>
        <dbReference type="EMBL" id="KJX96086.1"/>
    </source>
</evidence>
<dbReference type="Proteomes" id="UP000033647">
    <property type="component" value="Unassembled WGS sequence"/>
</dbReference>
<comment type="caution">
    <text evidence="4">The sequence shown here is derived from an EMBL/GenBank/DDBJ whole genome shotgun (WGS) entry which is preliminary data.</text>
</comment>
<dbReference type="STRING" id="1047168.A0A0F4GF74"/>
<feature type="region of interest" description="Disordered" evidence="1">
    <location>
        <begin position="28"/>
        <end position="55"/>
    </location>
</feature>